<feature type="chain" id="PRO_5046369309" description="Heavy-metal-binding protein" evidence="1">
    <location>
        <begin position="28"/>
        <end position="109"/>
    </location>
</feature>
<proteinExistence type="predicted"/>
<gene>
    <name evidence="2" type="ORF">PQO05_07255</name>
</gene>
<dbReference type="InterPro" id="IPR036275">
    <property type="entry name" value="YdgH-like_sf"/>
</dbReference>
<evidence type="ECO:0000313" key="3">
    <source>
        <dbReference type="Proteomes" id="UP001216139"/>
    </source>
</evidence>
<dbReference type="SUPFAM" id="SSF159871">
    <property type="entry name" value="YdgH-like"/>
    <property type="match status" value="1"/>
</dbReference>
<keyword evidence="3" id="KW-1185">Reference proteome</keyword>
<reference evidence="2 3" key="1">
    <citation type="submission" date="2023-02" db="EMBL/GenBank/DDBJ databases">
        <title>Genome sequence of Mucilaginibacter jinjuensis strain KACC 16571.</title>
        <authorList>
            <person name="Kim S."/>
            <person name="Heo J."/>
            <person name="Kwon S.-W."/>
        </authorList>
    </citation>
    <scope>NUCLEOTIDE SEQUENCE [LARGE SCALE GENOMIC DNA]</scope>
    <source>
        <strain evidence="2 3">KACC 16571</strain>
    </source>
</reference>
<dbReference type="RefSeq" id="WP_273632038.1">
    <property type="nucleotide sequence ID" value="NZ_CP117167.1"/>
</dbReference>
<dbReference type="PROSITE" id="PS51257">
    <property type="entry name" value="PROKAR_LIPOPROTEIN"/>
    <property type="match status" value="1"/>
</dbReference>
<protein>
    <recommendedName>
        <fullName evidence="4">Heavy-metal-binding protein</fullName>
    </recommendedName>
</protein>
<dbReference type="EMBL" id="CP117167">
    <property type="protein sequence ID" value="WCT13731.1"/>
    <property type="molecule type" value="Genomic_DNA"/>
</dbReference>
<keyword evidence="1" id="KW-0732">Signal</keyword>
<evidence type="ECO:0000313" key="2">
    <source>
        <dbReference type="EMBL" id="WCT13731.1"/>
    </source>
</evidence>
<feature type="signal peptide" evidence="1">
    <location>
        <begin position="1"/>
        <end position="27"/>
    </location>
</feature>
<accession>A0ABY7TCL7</accession>
<sequence length="109" mass="11593">MKNLKMQFAAGLFAVVLLASCATTSYIGDTLTPSEKIDVYYAARDVKREYKVIGHISAATGTSENDAKAKIVEKAKAVGADGVIILGLDFTGGKDSTPFEKADAIKYNN</sequence>
<evidence type="ECO:0008006" key="4">
    <source>
        <dbReference type="Google" id="ProtNLM"/>
    </source>
</evidence>
<name>A0ABY7TCL7_9SPHI</name>
<evidence type="ECO:0000256" key="1">
    <source>
        <dbReference type="SAM" id="SignalP"/>
    </source>
</evidence>
<organism evidence="2 3">
    <name type="scientific">Mucilaginibacter jinjuensis</name>
    <dbReference type="NCBI Taxonomy" id="1176721"/>
    <lineage>
        <taxon>Bacteria</taxon>
        <taxon>Pseudomonadati</taxon>
        <taxon>Bacteroidota</taxon>
        <taxon>Sphingobacteriia</taxon>
        <taxon>Sphingobacteriales</taxon>
        <taxon>Sphingobacteriaceae</taxon>
        <taxon>Mucilaginibacter</taxon>
    </lineage>
</organism>
<dbReference type="Proteomes" id="UP001216139">
    <property type="component" value="Chromosome"/>
</dbReference>